<dbReference type="EMBL" id="DAAGLP010000027">
    <property type="protein sequence ID" value="HAB3566085.1"/>
    <property type="molecule type" value="Genomic_DNA"/>
</dbReference>
<gene>
    <name evidence="1" type="ORF">GJE36_22980</name>
</gene>
<accession>A0A5H8XEM5</accession>
<evidence type="ECO:0000313" key="1">
    <source>
        <dbReference type="EMBL" id="HAB3566085.1"/>
    </source>
</evidence>
<proteinExistence type="predicted"/>
<reference evidence="1" key="1">
    <citation type="journal article" date="2018" name="Genome Biol.">
        <title>SKESA: strategic k-mer extension for scrupulous assemblies.</title>
        <authorList>
            <person name="Souvorov A."/>
            <person name="Agarwala R."/>
            <person name="Lipman D.J."/>
        </authorList>
    </citation>
    <scope>NUCLEOTIDE SEQUENCE</scope>
    <source>
        <strain evidence="1">Salmonella enterica</strain>
    </source>
</reference>
<name>A0A5H8XEM5_SALET</name>
<comment type="caution">
    <text evidence="1">The sequence shown here is derived from an EMBL/GenBank/DDBJ whole genome shotgun (WGS) entry which is preliminary data.</text>
</comment>
<organism evidence="1">
    <name type="scientific">Salmonella enterica subsp. enterica serovar Heidelberg</name>
    <dbReference type="NCBI Taxonomy" id="611"/>
    <lineage>
        <taxon>Bacteria</taxon>
        <taxon>Pseudomonadati</taxon>
        <taxon>Pseudomonadota</taxon>
        <taxon>Gammaproteobacteria</taxon>
        <taxon>Enterobacterales</taxon>
        <taxon>Enterobacteriaceae</taxon>
        <taxon>Salmonella</taxon>
    </lineage>
</organism>
<protein>
    <submittedName>
        <fullName evidence="1">Uncharacterized protein</fullName>
    </submittedName>
</protein>
<dbReference type="AlphaFoldDB" id="A0A5H8XEM5"/>
<sequence>MPSKLKQRRVRRLKSDVAWWKSEAEYCKARVFEQANEIAELRSIVIRVPMPVMVPVEIVNQLNGKDSKEYPLCRNCNDGTRHGCSSCAYRMK</sequence>
<reference evidence="1" key="2">
    <citation type="submission" date="2019-06" db="EMBL/GenBank/DDBJ databases">
        <authorList>
            <consortium name="NCBI Pathogen Detection Project"/>
        </authorList>
    </citation>
    <scope>NUCLEOTIDE SEQUENCE</scope>
    <source>
        <strain evidence="1">Salmonella enterica</strain>
    </source>
</reference>